<proteinExistence type="predicted"/>
<feature type="non-terminal residue" evidence="1">
    <location>
        <position position="1"/>
    </location>
</feature>
<dbReference type="AlphaFoldDB" id="A0A8D9M060"/>
<protein>
    <submittedName>
        <fullName evidence="1">Uncharacterized protein</fullName>
    </submittedName>
</protein>
<dbReference type="EMBL" id="LS974618">
    <property type="protein sequence ID" value="CAG7892555.1"/>
    <property type="molecule type" value="Genomic_DNA"/>
</dbReference>
<sequence>ANVQIQQQRKTQSRPPLLWPSSVPLIPNMAAQKDNIVPYRSVEVIMTCFQSGKTLKWF</sequence>
<gene>
    <name evidence="1" type="ORF">BRAPAZ1V2_A02P15070.2</name>
</gene>
<organism evidence="1 2">
    <name type="scientific">Brassica campestris</name>
    <name type="common">Field mustard</name>
    <dbReference type="NCBI Taxonomy" id="3711"/>
    <lineage>
        <taxon>Eukaryota</taxon>
        <taxon>Viridiplantae</taxon>
        <taxon>Streptophyta</taxon>
        <taxon>Embryophyta</taxon>
        <taxon>Tracheophyta</taxon>
        <taxon>Spermatophyta</taxon>
        <taxon>Magnoliopsida</taxon>
        <taxon>eudicotyledons</taxon>
        <taxon>Gunneridae</taxon>
        <taxon>Pentapetalae</taxon>
        <taxon>rosids</taxon>
        <taxon>malvids</taxon>
        <taxon>Brassicales</taxon>
        <taxon>Brassicaceae</taxon>
        <taxon>Brassiceae</taxon>
        <taxon>Brassica</taxon>
    </lineage>
</organism>
<name>A0A8D9M060_BRACM</name>
<evidence type="ECO:0000313" key="2">
    <source>
        <dbReference type="Proteomes" id="UP000694005"/>
    </source>
</evidence>
<evidence type="ECO:0000313" key="1">
    <source>
        <dbReference type="EMBL" id="CAG7892555.1"/>
    </source>
</evidence>
<dbReference type="Proteomes" id="UP000694005">
    <property type="component" value="Chromosome A02"/>
</dbReference>
<accession>A0A8D9M060</accession>
<dbReference type="Gramene" id="A02p15070.2_BraZ1">
    <property type="protein sequence ID" value="A02p15070.2_BraZ1.CDS.1"/>
    <property type="gene ID" value="A02g15070.2_BraZ1"/>
</dbReference>
<reference evidence="1 2" key="1">
    <citation type="submission" date="2021-07" db="EMBL/GenBank/DDBJ databases">
        <authorList>
            <consortium name="Genoscope - CEA"/>
            <person name="William W."/>
        </authorList>
    </citation>
    <scope>NUCLEOTIDE SEQUENCE [LARGE SCALE GENOMIC DNA]</scope>
</reference>